<feature type="region of interest" description="Disordered" evidence="1">
    <location>
        <begin position="1"/>
        <end position="21"/>
    </location>
</feature>
<dbReference type="EMBL" id="FNHL01000002">
    <property type="protein sequence ID" value="SDM41926.1"/>
    <property type="molecule type" value="Genomic_DNA"/>
</dbReference>
<evidence type="ECO:0000313" key="2">
    <source>
        <dbReference type="EMBL" id="SDM41926.1"/>
    </source>
</evidence>
<protein>
    <submittedName>
        <fullName evidence="2">Uncharacterized protein</fullName>
    </submittedName>
</protein>
<evidence type="ECO:0000313" key="3">
    <source>
        <dbReference type="Proteomes" id="UP000199451"/>
    </source>
</evidence>
<organism evidence="2 3">
    <name type="scientific">Halogranum gelatinilyticum</name>
    <dbReference type="NCBI Taxonomy" id="660521"/>
    <lineage>
        <taxon>Archaea</taxon>
        <taxon>Methanobacteriati</taxon>
        <taxon>Methanobacteriota</taxon>
        <taxon>Stenosarchaea group</taxon>
        <taxon>Halobacteria</taxon>
        <taxon>Halobacteriales</taxon>
        <taxon>Haloferacaceae</taxon>
    </lineage>
</organism>
<keyword evidence="3" id="KW-1185">Reference proteome</keyword>
<evidence type="ECO:0000256" key="1">
    <source>
        <dbReference type="SAM" id="MobiDB-lite"/>
    </source>
</evidence>
<proteinExistence type="predicted"/>
<dbReference type="Proteomes" id="UP000199451">
    <property type="component" value="Unassembled WGS sequence"/>
</dbReference>
<reference evidence="3" key="1">
    <citation type="submission" date="2016-10" db="EMBL/GenBank/DDBJ databases">
        <authorList>
            <person name="Varghese N."/>
            <person name="Submissions S."/>
        </authorList>
    </citation>
    <scope>NUCLEOTIDE SEQUENCE [LARGE SCALE GENOMIC DNA]</scope>
    <source>
        <strain evidence="3">CGMCC 1.10119</strain>
    </source>
</reference>
<dbReference type="OrthoDB" id="225642at2157"/>
<name>A0A1G9T2R8_9EURY</name>
<sequence>MPFSPRDLQKRGLVTSTSRRDQRDAPFGDLLYLVAESVAEAQAKLDRNTAEVLQTLAEADVEVPTRVAREVGEDGTVTTTTTSEPRSLLELGFTPTSYQFSEATIGLELDLTVTEETETEREEEGRAYGLRAGTYELTEERRYGRELQATASVEARLEPVPTPLELGPSESVGPAEADDGTGDDADAE</sequence>
<dbReference type="RefSeq" id="WP_089696180.1">
    <property type="nucleotide sequence ID" value="NZ_FNHL01000002.1"/>
</dbReference>
<feature type="region of interest" description="Disordered" evidence="1">
    <location>
        <begin position="139"/>
        <end position="188"/>
    </location>
</feature>
<dbReference type="AlphaFoldDB" id="A0A1G9T2R8"/>
<gene>
    <name evidence="2" type="ORF">SAMN04487949_1594</name>
</gene>
<accession>A0A1G9T2R8</accession>
<dbReference type="STRING" id="660521.SAMN04487949_1594"/>
<feature type="compositionally biased region" description="Acidic residues" evidence="1">
    <location>
        <begin position="176"/>
        <end position="188"/>
    </location>
</feature>